<dbReference type="Proteomes" id="UP000027583">
    <property type="component" value="Unassembled WGS sequence"/>
</dbReference>
<evidence type="ECO:0000313" key="2">
    <source>
        <dbReference type="EMBL" id="CDG40942.1"/>
    </source>
</evidence>
<dbReference type="PANTHER" id="PTHR34846:SF10">
    <property type="entry name" value="CYTOPLASMIC PROTEIN"/>
    <property type="match status" value="1"/>
</dbReference>
<evidence type="ECO:0000259" key="1">
    <source>
        <dbReference type="Pfam" id="PF02627"/>
    </source>
</evidence>
<evidence type="ECO:0000313" key="3">
    <source>
        <dbReference type="Proteomes" id="UP000027583"/>
    </source>
</evidence>
<dbReference type="InterPro" id="IPR003779">
    <property type="entry name" value="CMD-like"/>
</dbReference>
<reference evidence="2 3" key="1">
    <citation type="journal article" date="2014" name="Genome Biol. Evol.">
        <title>Acetic acid bacteria genomes reveal functional traits for adaptation to life in insect guts.</title>
        <authorList>
            <person name="Chouaia B."/>
            <person name="Gaiarsa S."/>
            <person name="Crotti E."/>
            <person name="Comandatore F."/>
            <person name="Degli Esposti M."/>
            <person name="Ricci I."/>
            <person name="Alma A."/>
            <person name="Favia G."/>
            <person name="Bandi C."/>
            <person name="Daffonchio D."/>
        </authorList>
    </citation>
    <scope>NUCLEOTIDE SEQUENCE [LARGE SCALE GENOMIC DNA]</scope>
    <source>
        <strain evidence="2 3">SF2.1</strain>
    </source>
</reference>
<protein>
    <submittedName>
        <fullName evidence="2">4-carboxymuconolactone decarboxylase domain/alkylhydroperoxidase AhpD family core domain protein</fullName>
    </submittedName>
</protein>
<dbReference type="EMBL" id="CBLX010000024">
    <property type="protein sequence ID" value="CDG40942.1"/>
    <property type="molecule type" value="Genomic_DNA"/>
</dbReference>
<dbReference type="Pfam" id="PF02627">
    <property type="entry name" value="CMD"/>
    <property type="match status" value="1"/>
</dbReference>
<dbReference type="Gene3D" id="1.20.1290.10">
    <property type="entry name" value="AhpD-like"/>
    <property type="match status" value="1"/>
</dbReference>
<organism evidence="2 3">
    <name type="scientific">Asaia bogorensis</name>
    <dbReference type="NCBI Taxonomy" id="91915"/>
    <lineage>
        <taxon>Bacteria</taxon>
        <taxon>Pseudomonadati</taxon>
        <taxon>Pseudomonadota</taxon>
        <taxon>Alphaproteobacteria</taxon>
        <taxon>Acetobacterales</taxon>
        <taxon>Acetobacteraceae</taxon>
        <taxon>Asaia</taxon>
    </lineage>
</organism>
<dbReference type="GO" id="GO:0051920">
    <property type="term" value="F:peroxiredoxin activity"/>
    <property type="evidence" value="ECO:0007669"/>
    <property type="project" value="InterPro"/>
</dbReference>
<comment type="caution">
    <text evidence="2">The sequence shown here is derived from an EMBL/GenBank/DDBJ whole genome shotgun (WGS) entry which is preliminary data.</text>
</comment>
<reference evidence="2 3" key="2">
    <citation type="journal article" date="2014" name="PLoS ONE">
        <title>Evolution of mitochondria reconstructed from the energy metabolism of living bacteria.</title>
        <authorList>
            <person name="Degli Esposti M."/>
            <person name="Chouaia B."/>
            <person name="Comandatore F."/>
            <person name="Crotti E."/>
            <person name="Sassera D."/>
            <person name="Lievens P.M."/>
            <person name="Daffonchio D."/>
            <person name="Bandi C."/>
        </authorList>
    </citation>
    <scope>NUCLEOTIDE SEQUENCE [LARGE SCALE GENOMIC DNA]</scope>
    <source>
        <strain evidence="2 3">SF2.1</strain>
    </source>
</reference>
<proteinExistence type="predicted"/>
<dbReference type="eggNOG" id="COG2128">
    <property type="taxonomic scope" value="Bacteria"/>
</dbReference>
<dbReference type="SUPFAM" id="SSF69118">
    <property type="entry name" value="AhpD-like"/>
    <property type="match status" value="1"/>
</dbReference>
<dbReference type="NCBIfam" id="TIGR00778">
    <property type="entry name" value="ahpD_dom"/>
    <property type="match status" value="1"/>
</dbReference>
<dbReference type="RefSeq" id="WP_023979400.1">
    <property type="nucleotide sequence ID" value="NZ_CBLX010000024.1"/>
</dbReference>
<dbReference type="AlphaFoldDB" id="A0A060QM56"/>
<dbReference type="PANTHER" id="PTHR34846">
    <property type="entry name" value="4-CARBOXYMUCONOLACTONE DECARBOXYLASE FAMILY PROTEIN (AFU_ORTHOLOGUE AFUA_6G11590)"/>
    <property type="match status" value="1"/>
</dbReference>
<dbReference type="InterPro" id="IPR029032">
    <property type="entry name" value="AhpD-like"/>
</dbReference>
<gene>
    <name evidence="2" type="ORF">ASAP_2897</name>
</gene>
<feature type="domain" description="Carboxymuconolactone decarboxylase-like" evidence="1">
    <location>
        <begin position="16"/>
        <end position="94"/>
    </location>
</feature>
<sequence>MPQRLDYEAIAPQGVRALGDVYRYIARSGLDALLVELIYLRISQINGCAYCLDLHTKTLLEKGVSPRKLGVLQAWREVEVTFSARECAALAWAESVTCVRETVIPDADFRALSEVFSEKEIVDLTIAVGLMNLFNRLAIGFRRTSNQLGS</sequence>
<name>A0A060QM56_9PROT</name>
<dbReference type="InterPro" id="IPR004675">
    <property type="entry name" value="AhpD_core"/>
</dbReference>
<accession>A0A060QM56</accession>